<feature type="binding site" evidence="1">
    <location>
        <position position="122"/>
    </location>
    <ligand>
        <name>Mg(2+)</name>
        <dbReference type="ChEBI" id="CHEBI:18420"/>
    </ligand>
</feature>
<evidence type="ECO:0000256" key="1">
    <source>
        <dbReference type="PIRSR" id="PIRSR605493-1"/>
    </source>
</evidence>
<dbReference type="OMA" id="WINPGDY"/>
<dbReference type="PANTHER" id="PTHR33254">
    <property type="entry name" value="4-HYDROXY-4-METHYL-2-OXOGLUTARATE ALDOLASE 3-RELATED"/>
    <property type="match status" value="1"/>
</dbReference>
<dbReference type="GO" id="GO:0046872">
    <property type="term" value="F:metal ion binding"/>
    <property type="evidence" value="ECO:0007669"/>
    <property type="project" value="UniProtKB-KW"/>
</dbReference>
<dbReference type="CDD" id="cd16841">
    <property type="entry name" value="RraA_family"/>
    <property type="match status" value="1"/>
</dbReference>
<dbReference type="AlphaFoldDB" id="A0A3E2GYU3"/>
<comment type="caution">
    <text evidence="2">The sequence shown here is derived from an EMBL/GenBank/DDBJ whole genome shotgun (WGS) entry which is preliminary data.</text>
</comment>
<accession>A0A3E2GYU3</accession>
<dbReference type="GO" id="GO:0047443">
    <property type="term" value="F:4-hydroxy-4-methyl-2-oxoglutarate aldolase activity"/>
    <property type="evidence" value="ECO:0007669"/>
    <property type="project" value="TreeGrafter"/>
</dbReference>
<dbReference type="PANTHER" id="PTHR33254:SF28">
    <property type="entry name" value="4-HYDROXY-4-METHYL-2-OXOGLUTARATE ALDOLASE"/>
    <property type="match status" value="1"/>
</dbReference>
<dbReference type="SUPFAM" id="SSF89562">
    <property type="entry name" value="RraA-like"/>
    <property type="match status" value="1"/>
</dbReference>
<organism evidence="2 3">
    <name type="scientific">Scytalidium lignicola</name>
    <name type="common">Hyphomycete</name>
    <dbReference type="NCBI Taxonomy" id="5539"/>
    <lineage>
        <taxon>Eukaryota</taxon>
        <taxon>Fungi</taxon>
        <taxon>Dikarya</taxon>
        <taxon>Ascomycota</taxon>
        <taxon>Pezizomycotina</taxon>
        <taxon>Leotiomycetes</taxon>
        <taxon>Leotiomycetes incertae sedis</taxon>
        <taxon>Scytalidium</taxon>
    </lineage>
</organism>
<gene>
    <name evidence="2" type="ORF">B7463_g10003</name>
</gene>
<dbReference type="Gene3D" id="3.50.30.40">
    <property type="entry name" value="Ribonuclease E inhibitor RraA/RraA-like"/>
    <property type="match status" value="1"/>
</dbReference>
<dbReference type="EMBL" id="NCSJ02000268">
    <property type="protein sequence ID" value="RFU26330.1"/>
    <property type="molecule type" value="Genomic_DNA"/>
</dbReference>
<feature type="non-terminal residue" evidence="2">
    <location>
        <position position="1"/>
    </location>
</feature>
<keyword evidence="1" id="KW-0479">Metal-binding</keyword>
<feature type="non-terminal residue" evidence="2">
    <location>
        <position position="226"/>
    </location>
</feature>
<sequence>MAVGKSIIERLRAYTSCDVADALSKLGYPHGGFLSNIIMYSPLMQSGDTKIIGEAYTVKFAPINHRNDPVPANHFIDTIPKDAILFISAPPDQPNGVYGGLMSMRAQYLGAKGTIIDGRFRDLQEHREIGYPVFARAVGTSAAAEVCFPSQISVPVRLNSTRQEAWIRPGDYLFGDLNGVVCIPREAAEKCLEIIPGIVDADNQCAQDIKNGASFAEVLKWHKGKL</sequence>
<feature type="binding site" evidence="1">
    <location>
        <position position="121"/>
    </location>
    <ligand>
        <name>substrate</name>
    </ligand>
</feature>
<evidence type="ECO:0000313" key="3">
    <source>
        <dbReference type="Proteomes" id="UP000258309"/>
    </source>
</evidence>
<dbReference type="STRING" id="5539.A0A3E2GYU3"/>
<dbReference type="GO" id="GO:0008948">
    <property type="term" value="F:oxaloacetate decarboxylase activity"/>
    <property type="evidence" value="ECO:0007669"/>
    <property type="project" value="TreeGrafter"/>
</dbReference>
<reference evidence="2 3" key="1">
    <citation type="submission" date="2018-05" db="EMBL/GenBank/DDBJ databases">
        <title>Draft genome sequence of Scytalidium lignicola DSM 105466, a ubiquitous saprotrophic fungus.</title>
        <authorList>
            <person name="Buettner E."/>
            <person name="Gebauer A.M."/>
            <person name="Hofrichter M."/>
            <person name="Liers C."/>
            <person name="Kellner H."/>
        </authorList>
    </citation>
    <scope>NUCLEOTIDE SEQUENCE [LARGE SCALE GENOMIC DNA]</scope>
    <source>
        <strain evidence="2 3">DSM 105466</strain>
    </source>
</reference>
<dbReference type="OrthoDB" id="1476984at2759"/>
<evidence type="ECO:0000313" key="2">
    <source>
        <dbReference type="EMBL" id="RFU26330.1"/>
    </source>
</evidence>
<name>A0A3E2GYU3_SCYLI</name>
<dbReference type="Pfam" id="PF03737">
    <property type="entry name" value="RraA-like"/>
    <property type="match status" value="1"/>
</dbReference>
<protein>
    <submittedName>
        <fullName evidence="2">Uncharacterized protein</fullName>
    </submittedName>
</protein>
<feature type="binding site" evidence="1">
    <location>
        <begin position="99"/>
        <end position="102"/>
    </location>
    <ligand>
        <name>substrate</name>
    </ligand>
</feature>
<dbReference type="InterPro" id="IPR036704">
    <property type="entry name" value="RraA/RraA-like_sf"/>
</dbReference>
<proteinExistence type="predicted"/>
<dbReference type="Proteomes" id="UP000258309">
    <property type="component" value="Unassembled WGS sequence"/>
</dbReference>
<dbReference type="InterPro" id="IPR005493">
    <property type="entry name" value="RraA/RraA-like"/>
</dbReference>
<keyword evidence="3" id="KW-1185">Reference proteome</keyword>
<keyword evidence="1" id="KW-0460">Magnesium</keyword>
<comment type="cofactor">
    <cofactor evidence="1">
        <name>Mg(2+)</name>
        <dbReference type="ChEBI" id="CHEBI:18420"/>
    </cofactor>
</comment>